<dbReference type="PANTHER" id="PTHR33026">
    <property type="entry name" value="OS06G0360600 PROTEIN"/>
    <property type="match status" value="1"/>
</dbReference>
<protein>
    <recommendedName>
        <fullName evidence="2">Transposase (putative) gypsy type domain-containing protein</fullName>
    </recommendedName>
</protein>
<dbReference type="Pfam" id="PF04195">
    <property type="entry name" value="Transposase_28"/>
    <property type="match status" value="1"/>
</dbReference>
<feature type="region of interest" description="Disordered" evidence="1">
    <location>
        <begin position="217"/>
        <end position="289"/>
    </location>
</feature>
<dbReference type="Proteomes" id="UP000275267">
    <property type="component" value="Unassembled WGS sequence"/>
</dbReference>
<dbReference type="OrthoDB" id="690705at2759"/>
<reference evidence="4" key="1">
    <citation type="journal article" date="2019" name="Nat. Commun.">
        <title>The genome of broomcorn millet.</title>
        <authorList>
            <person name="Zou C."/>
            <person name="Miki D."/>
            <person name="Li D."/>
            <person name="Tang Q."/>
            <person name="Xiao L."/>
            <person name="Rajput S."/>
            <person name="Deng P."/>
            <person name="Jia W."/>
            <person name="Huang R."/>
            <person name="Zhang M."/>
            <person name="Sun Y."/>
            <person name="Hu J."/>
            <person name="Fu X."/>
            <person name="Schnable P.S."/>
            <person name="Li F."/>
            <person name="Zhang H."/>
            <person name="Feng B."/>
            <person name="Zhu X."/>
            <person name="Liu R."/>
            <person name="Schnable J.C."/>
            <person name="Zhu J.-K."/>
            <person name="Zhang H."/>
        </authorList>
    </citation>
    <scope>NUCLEOTIDE SEQUENCE [LARGE SCALE GENOMIC DNA]</scope>
</reference>
<evidence type="ECO:0000313" key="3">
    <source>
        <dbReference type="EMBL" id="RLM66327.1"/>
    </source>
</evidence>
<gene>
    <name evidence="3" type="ORF">C2845_PM16G03230</name>
</gene>
<dbReference type="EMBL" id="PQIB02000015">
    <property type="protein sequence ID" value="RLM66327.1"/>
    <property type="molecule type" value="Genomic_DNA"/>
</dbReference>
<feature type="compositionally biased region" description="Basic and acidic residues" evidence="1">
    <location>
        <begin position="278"/>
        <end position="289"/>
    </location>
</feature>
<comment type="caution">
    <text evidence="3">The sequence shown here is derived from an EMBL/GenBank/DDBJ whole genome shotgun (WGS) entry which is preliminary data.</text>
</comment>
<organism evidence="3 4">
    <name type="scientific">Panicum miliaceum</name>
    <name type="common">Proso millet</name>
    <name type="synonym">Broomcorn millet</name>
    <dbReference type="NCBI Taxonomy" id="4540"/>
    <lineage>
        <taxon>Eukaryota</taxon>
        <taxon>Viridiplantae</taxon>
        <taxon>Streptophyta</taxon>
        <taxon>Embryophyta</taxon>
        <taxon>Tracheophyta</taxon>
        <taxon>Spermatophyta</taxon>
        <taxon>Magnoliopsida</taxon>
        <taxon>Liliopsida</taxon>
        <taxon>Poales</taxon>
        <taxon>Poaceae</taxon>
        <taxon>PACMAD clade</taxon>
        <taxon>Panicoideae</taxon>
        <taxon>Panicodae</taxon>
        <taxon>Paniceae</taxon>
        <taxon>Panicinae</taxon>
        <taxon>Panicum</taxon>
        <taxon>Panicum sect. Panicum</taxon>
    </lineage>
</organism>
<dbReference type="InterPro" id="IPR007321">
    <property type="entry name" value="Transposase_28"/>
</dbReference>
<name>A0A3L6PXH3_PANMI</name>
<proteinExistence type="predicted"/>
<sequence length="289" mass="32590">MSFFAFHERSLGYLVHPFLLGLLNEWEVELQHLNPNGLLHVVGFISLCKGFLGIDPHVNLFQAFFHARGLSVKGDPGLAPVGDFGLQKKPCKSRDYQAYTPVDSIWGWHEEWFYIRNSAETPFPVFTGTHPARVGVLEAGLRKRVTEEGLDEVRLLSTICYRRVIPLAVRMPKMWEHRGTTDPDQVSPTAVTDDKVWLWLDMVLKVGDQQIVSGPHAFDWEHPSNLEELDSDPLTDSDDGEESEEEEESDDSVLMTEPRGTAVPEITEGFETSSSAPEARKRAVEDDVM</sequence>
<evidence type="ECO:0000256" key="1">
    <source>
        <dbReference type="SAM" id="MobiDB-lite"/>
    </source>
</evidence>
<feature type="domain" description="Transposase (putative) gypsy type" evidence="2">
    <location>
        <begin position="4"/>
        <end position="68"/>
    </location>
</feature>
<accession>A0A3L6PXH3</accession>
<keyword evidence="4" id="KW-1185">Reference proteome</keyword>
<evidence type="ECO:0000259" key="2">
    <source>
        <dbReference type="Pfam" id="PF04195"/>
    </source>
</evidence>
<dbReference type="PANTHER" id="PTHR33026:SF7">
    <property type="entry name" value="OS03G0100275 PROTEIN"/>
    <property type="match status" value="1"/>
</dbReference>
<feature type="compositionally biased region" description="Acidic residues" evidence="1">
    <location>
        <begin position="227"/>
        <end position="251"/>
    </location>
</feature>
<evidence type="ECO:0000313" key="4">
    <source>
        <dbReference type="Proteomes" id="UP000275267"/>
    </source>
</evidence>
<dbReference type="AlphaFoldDB" id="A0A3L6PXH3"/>